<evidence type="ECO:0000313" key="12">
    <source>
        <dbReference type="EMBL" id="HIS77718.1"/>
    </source>
</evidence>
<keyword evidence="6 9" id="KW-0418">Kinase</keyword>
<evidence type="ECO:0000259" key="11">
    <source>
        <dbReference type="Pfam" id="PF08544"/>
    </source>
</evidence>
<evidence type="ECO:0000256" key="2">
    <source>
        <dbReference type="ARBA" id="ARBA00012052"/>
    </source>
</evidence>
<comment type="similarity">
    <text evidence="1 9">Belongs to the GHMP kinase family. IspE subfamily.</text>
</comment>
<feature type="active site" evidence="9">
    <location>
        <position position="11"/>
    </location>
</feature>
<evidence type="ECO:0000259" key="10">
    <source>
        <dbReference type="Pfam" id="PF00288"/>
    </source>
</evidence>
<accession>A0A9D1FQG6</accession>
<dbReference type="InterPro" id="IPR014721">
    <property type="entry name" value="Ribsml_uS5_D2-typ_fold_subgr"/>
</dbReference>
<dbReference type="InterPro" id="IPR036554">
    <property type="entry name" value="GHMP_kinase_C_sf"/>
</dbReference>
<dbReference type="Gene3D" id="3.30.70.890">
    <property type="entry name" value="GHMP kinase, C-terminal domain"/>
    <property type="match status" value="1"/>
</dbReference>
<dbReference type="EC" id="2.7.1.148" evidence="2 9"/>
<gene>
    <name evidence="9 12" type="primary">ispE</name>
    <name evidence="12" type="ORF">IAB51_13120</name>
</gene>
<evidence type="ECO:0000256" key="4">
    <source>
        <dbReference type="ARBA" id="ARBA00022679"/>
    </source>
</evidence>
<comment type="caution">
    <text evidence="12">The sequence shown here is derived from an EMBL/GenBank/DDBJ whole genome shotgun (WGS) entry which is preliminary data.</text>
</comment>
<keyword evidence="5 9" id="KW-0547">Nucleotide-binding</keyword>
<feature type="domain" description="GHMP kinase N-terminal" evidence="10">
    <location>
        <begin position="62"/>
        <end position="140"/>
    </location>
</feature>
<dbReference type="InterPro" id="IPR013750">
    <property type="entry name" value="GHMP_kinase_C_dom"/>
</dbReference>
<keyword evidence="7 9" id="KW-0067">ATP-binding</keyword>
<dbReference type="GO" id="GO:0050515">
    <property type="term" value="F:4-(cytidine 5'-diphospho)-2-C-methyl-D-erythritol kinase activity"/>
    <property type="evidence" value="ECO:0007669"/>
    <property type="project" value="UniProtKB-UniRule"/>
</dbReference>
<dbReference type="GO" id="GO:0016114">
    <property type="term" value="P:terpenoid biosynthetic process"/>
    <property type="evidence" value="ECO:0007669"/>
    <property type="project" value="UniProtKB-UniRule"/>
</dbReference>
<dbReference type="InterPro" id="IPR020568">
    <property type="entry name" value="Ribosomal_Su5_D2-typ_SF"/>
</dbReference>
<dbReference type="Pfam" id="PF08544">
    <property type="entry name" value="GHMP_kinases_C"/>
    <property type="match status" value="1"/>
</dbReference>
<dbReference type="Proteomes" id="UP000824002">
    <property type="component" value="Unassembled WGS sequence"/>
</dbReference>
<evidence type="ECO:0000256" key="3">
    <source>
        <dbReference type="ARBA" id="ARBA00017473"/>
    </source>
</evidence>
<protein>
    <recommendedName>
        <fullName evidence="3 9">4-diphosphocytidyl-2-C-methyl-D-erythritol kinase</fullName>
        <shortName evidence="9">CMK</shortName>
        <ecNumber evidence="2 9">2.7.1.148</ecNumber>
    </recommendedName>
    <alternativeName>
        <fullName evidence="8 9">4-(cytidine-5'-diphospho)-2-C-methyl-D-erythritol kinase</fullName>
    </alternativeName>
</protein>
<dbReference type="SUPFAM" id="SSF55060">
    <property type="entry name" value="GHMP Kinase, C-terminal domain"/>
    <property type="match status" value="1"/>
</dbReference>
<evidence type="ECO:0000256" key="8">
    <source>
        <dbReference type="ARBA" id="ARBA00032554"/>
    </source>
</evidence>
<comment type="catalytic activity">
    <reaction evidence="9">
        <text>4-CDP-2-C-methyl-D-erythritol + ATP = 4-CDP-2-C-methyl-D-erythritol 2-phosphate + ADP + H(+)</text>
        <dbReference type="Rhea" id="RHEA:18437"/>
        <dbReference type="ChEBI" id="CHEBI:15378"/>
        <dbReference type="ChEBI" id="CHEBI:30616"/>
        <dbReference type="ChEBI" id="CHEBI:57823"/>
        <dbReference type="ChEBI" id="CHEBI:57919"/>
        <dbReference type="ChEBI" id="CHEBI:456216"/>
        <dbReference type="EC" id="2.7.1.148"/>
    </reaction>
</comment>
<name>A0A9D1FQG6_9FIRM</name>
<evidence type="ECO:0000313" key="13">
    <source>
        <dbReference type="Proteomes" id="UP000824002"/>
    </source>
</evidence>
<feature type="domain" description="GHMP kinase C-terminal" evidence="11">
    <location>
        <begin position="196"/>
        <end position="267"/>
    </location>
</feature>
<dbReference type="Gene3D" id="3.30.230.10">
    <property type="match status" value="1"/>
</dbReference>
<dbReference type="EMBL" id="DVJP01000085">
    <property type="protein sequence ID" value="HIS77718.1"/>
    <property type="molecule type" value="Genomic_DNA"/>
</dbReference>
<proteinExistence type="inferred from homology"/>
<feature type="active site" evidence="9">
    <location>
        <position position="132"/>
    </location>
</feature>
<dbReference type="GO" id="GO:0019288">
    <property type="term" value="P:isopentenyl diphosphate biosynthetic process, methylerythritol 4-phosphate pathway"/>
    <property type="evidence" value="ECO:0007669"/>
    <property type="project" value="UniProtKB-UniRule"/>
</dbReference>
<dbReference type="PANTHER" id="PTHR43527:SF2">
    <property type="entry name" value="4-DIPHOSPHOCYTIDYL-2-C-METHYL-D-ERYTHRITOL KINASE, CHLOROPLASTIC"/>
    <property type="match status" value="1"/>
</dbReference>
<evidence type="ECO:0000256" key="7">
    <source>
        <dbReference type="ARBA" id="ARBA00022840"/>
    </source>
</evidence>
<evidence type="ECO:0000256" key="6">
    <source>
        <dbReference type="ARBA" id="ARBA00022777"/>
    </source>
</evidence>
<reference evidence="12" key="2">
    <citation type="journal article" date="2021" name="PeerJ">
        <title>Extensive microbial diversity within the chicken gut microbiome revealed by metagenomics and culture.</title>
        <authorList>
            <person name="Gilroy R."/>
            <person name="Ravi A."/>
            <person name="Getino M."/>
            <person name="Pursley I."/>
            <person name="Horton D.L."/>
            <person name="Alikhan N.F."/>
            <person name="Baker D."/>
            <person name="Gharbi K."/>
            <person name="Hall N."/>
            <person name="Watson M."/>
            <person name="Adriaenssens E.M."/>
            <person name="Foster-Nyarko E."/>
            <person name="Jarju S."/>
            <person name="Secka A."/>
            <person name="Antonio M."/>
            <person name="Oren A."/>
            <person name="Chaudhuri R.R."/>
            <person name="La Ragione R."/>
            <person name="Hildebrand F."/>
            <person name="Pallen M.J."/>
        </authorList>
    </citation>
    <scope>NUCLEOTIDE SEQUENCE</scope>
    <source>
        <strain evidence="12">CHK199-13235</strain>
    </source>
</reference>
<reference evidence="12" key="1">
    <citation type="submission" date="2020-10" db="EMBL/GenBank/DDBJ databases">
        <authorList>
            <person name="Gilroy R."/>
        </authorList>
    </citation>
    <scope>NUCLEOTIDE SEQUENCE</scope>
    <source>
        <strain evidence="12">CHK199-13235</strain>
    </source>
</reference>
<evidence type="ECO:0000256" key="5">
    <source>
        <dbReference type="ARBA" id="ARBA00022741"/>
    </source>
</evidence>
<dbReference type="HAMAP" id="MF_00061">
    <property type="entry name" value="IspE"/>
    <property type="match status" value="1"/>
</dbReference>
<dbReference type="PIRSF" id="PIRSF010376">
    <property type="entry name" value="IspE"/>
    <property type="match status" value="1"/>
</dbReference>
<comment type="pathway">
    <text evidence="9">Isoprenoid biosynthesis; isopentenyl diphosphate biosynthesis via DXP pathway; isopentenyl diphosphate from 1-deoxy-D-xylulose 5-phosphate: step 3/6.</text>
</comment>
<dbReference type="SUPFAM" id="SSF54211">
    <property type="entry name" value="Ribosomal protein S5 domain 2-like"/>
    <property type="match status" value="1"/>
</dbReference>
<dbReference type="Pfam" id="PF00288">
    <property type="entry name" value="GHMP_kinases_N"/>
    <property type="match status" value="1"/>
</dbReference>
<keyword evidence="4 9" id="KW-0808">Transferase</keyword>
<comment type="function">
    <text evidence="9">Catalyzes the phosphorylation of the position 2 hydroxy group of 4-diphosphocytidyl-2C-methyl-D-erythritol.</text>
</comment>
<sequence>MNQITLRAAAKLNFTLDITGTRPDGYHLLRMVMQSVSVYDTLALQKAPEISLQAAELATPQNLAWKAAAAFFAHTGIAGGVSMTLEKSIPSQAGMGGGSADAAGVLVGLNALYQAGLSTQTLQKIGETIGADVPYCIVGGTALVEGIGDLVTPLAPMKGGTFAVLKPSWGISTVEAYRAYDRNPCPNHPDTETLVRDLAEGNLQNLALNMANVLEQASGHLDEIEVLRQLLLERGALAARMTGSGSAVYGVFPDLEHAKACAAQISQPGLWAFAAEPVKQGIEILSME</sequence>
<dbReference type="NCBIfam" id="TIGR00154">
    <property type="entry name" value="ispE"/>
    <property type="match status" value="1"/>
</dbReference>
<dbReference type="InterPro" id="IPR004424">
    <property type="entry name" value="IspE"/>
</dbReference>
<evidence type="ECO:0000256" key="1">
    <source>
        <dbReference type="ARBA" id="ARBA00009684"/>
    </source>
</evidence>
<dbReference type="PANTHER" id="PTHR43527">
    <property type="entry name" value="4-DIPHOSPHOCYTIDYL-2-C-METHYL-D-ERYTHRITOL KINASE, CHLOROPLASTIC"/>
    <property type="match status" value="1"/>
</dbReference>
<keyword evidence="9" id="KW-0414">Isoprene biosynthesis</keyword>
<feature type="binding site" evidence="9">
    <location>
        <begin position="90"/>
        <end position="100"/>
    </location>
    <ligand>
        <name>ATP</name>
        <dbReference type="ChEBI" id="CHEBI:30616"/>
    </ligand>
</feature>
<organism evidence="12 13">
    <name type="scientific">Candidatus Merdivicinus excrementipullorum</name>
    <dbReference type="NCBI Taxonomy" id="2840867"/>
    <lineage>
        <taxon>Bacteria</taxon>
        <taxon>Bacillati</taxon>
        <taxon>Bacillota</taxon>
        <taxon>Clostridia</taxon>
        <taxon>Eubacteriales</taxon>
        <taxon>Oscillospiraceae</taxon>
        <taxon>Oscillospiraceae incertae sedis</taxon>
        <taxon>Candidatus Merdivicinus</taxon>
    </lineage>
</organism>
<dbReference type="GO" id="GO:0005524">
    <property type="term" value="F:ATP binding"/>
    <property type="evidence" value="ECO:0007669"/>
    <property type="project" value="UniProtKB-UniRule"/>
</dbReference>
<dbReference type="AlphaFoldDB" id="A0A9D1FQG6"/>
<dbReference type="InterPro" id="IPR006204">
    <property type="entry name" value="GHMP_kinase_N_dom"/>
</dbReference>
<evidence type="ECO:0000256" key="9">
    <source>
        <dbReference type="HAMAP-Rule" id="MF_00061"/>
    </source>
</evidence>